<keyword evidence="5" id="KW-0418">Kinase</keyword>
<feature type="compositionally biased region" description="Acidic residues" evidence="10">
    <location>
        <begin position="648"/>
        <end position="662"/>
    </location>
</feature>
<evidence type="ECO:0000256" key="6">
    <source>
        <dbReference type="ARBA" id="ARBA00022840"/>
    </source>
</evidence>
<dbReference type="Gene3D" id="1.10.510.10">
    <property type="entry name" value="Transferase(Phosphotransferase) domain 1"/>
    <property type="match status" value="1"/>
</dbReference>
<accession>A0AAU9JW47</accession>
<name>A0AAU9JW47_9CILI</name>
<evidence type="ECO:0000256" key="9">
    <source>
        <dbReference type="PROSITE-ProRule" id="PRU10141"/>
    </source>
</evidence>
<sequence length="694" mass="80498">MAESPLSAESGEIPDDSSSVVYDDEEEPSQDYRPGGYHPIMLGDIFLNRYEVVQKVGWGHFSTVWLCKDLKYNTYVALKVQKSASHYTEAAYDEIDILLKISTSYNDPVWLKSLRHYYDGTNEYQNALSEEGVRDHCFVVQLLNSFMHAGPNGKHICMVFEILGVNLLEIIKVYNYKGIPIPICRAISKQVLIALDYLHRICGIIHTDLKPENVLLQLTKAQINEIIKFGILKNKIDCPAMPAARPIETPQAEMVKELGNIVKEKEVDEKALKIKEKRKKYRQRKKEKEKQLKEQQQQEKANEDATTVVKKKRKRNKKKKGQKNEKEVNEDNKVEANIDKEIPKFDEFENIDKVEIKKSELDIEVKEPQDSSEKNDIEGSQEAGKEIKSDLLHIEERKNSINDSRDESDLSLLQLPEDSSIDSKSAPVVNENIKVKIADLGNACWIHKHFSTEIQTRQYRGPEVILGISYNYTADVWSFACMLFELITGDFLFDPRTGPDFDKEDDHLAQMVETLGFFPKSFALSGVNSKKFFDHRGKLRRISKLKLWPLKDVLMEKYRIKEHEARMLSDFLLPMLNYEPDKRCTAQQALDHPWLKMPSDYNYRMTEKEYWETSLIQKQKEVDNNEKLKRGESPNLEGIRMPSSESNTDIEDNDVWSEEEAEKDTVENEREFAENVEYHEHMLRIKESLLGKMN</sequence>
<keyword evidence="4 9" id="KW-0547">Nucleotide-binding</keyword>
<evidence type="ECO:0000256" key="5">
    <source>
        <dbReference type="ARBA" id="ARBA00022777"/>
    </source>
</evidence>
<evidence type="ECO:0000256" key="3">
    <source>
        <dbReference type="ARBA" id="ARBA00022679"/>
    </source>
</evidence>
<evidence type="ECO:0000256" key="8">
    <source>
        <dbReference type="ARBA" id="ARBA00048679"/>
    </source>
</evidence>
<gene>
    <name evidence="12" type="ORF">BSTOLATCC_MIC50085</name>
</gene>
<feature type="region of interest" description="Disordered" evidence="10">
    <location>
        <begin position="622"/>
        <end position="668"/>
    </location>
</feature>
<dbReference type="GO" id="GO:0005524">
    <property type="term" value="F:ATP binding"/>
    <property type="evidence" value="ECO:0007669"/>
    <property type="project" value="UniProtKB-UniRule"/>
</dbReference>
<dbReference type="EC" id="2.7.11.1" evidence="1"/>
<keyword evidence="2" id="KW-0723">Serine/threonine-protein kinase</keyword>
<dbReference type="Pfam" id="PF00069">
    <property type="entry name" value="Pkinase"/>
    <property type="match status" value="2"/>
</dbReference>
<dbReference type="AlphaFoldDB" id="A0AAU9JW47"/>
<comment type="catalytic activity">
    <reaction evidence="8">
        <text>L-seryl-[protein] + ATP = O-phospho-L-seryl-[protein] + ADP + H(+)</text>
        <dbReference type="Rhea" id="RHEA:17989"/>
        <dbReference type="Rhea" id="RHEA-COMP:9863"/>
        <dbReference type="Rhea" id="RHEA-COMP:11604"/>
        <dbReference type="ChEBI" id="CHEBI:15378"/>
        <dbReference type="ChEBI" id="CHEBI:29999"/>
        <dbReference type="ChEBI" id="CHEBI:30616"/>
        <dbReference type="ChEBI" id="CHEBI:83421"/>
        <dbReference type="ChEBI" id="CHEBI:456216"/>
        <dbReference type="EC" id="2.7.11.1"/>
    </reaction>
</comment>
<protein>
    <recommendedName>
        <fullName evidence="1">non-specific serine/threonine protein kinase</fullName>
        <ecNumber evidence="1">2.7.11.1</ecNumber>
    </recommendedName>
</protein>
<dbReference type="GO" id="GO:0004674">
    <property type="term" value="F:protein serine/threonine kinase activity"/>
    <property type="evidence" value="ECO:0007669"/>
    <property type="project" value="UniProtKB-KW"/>
</dbReference>
<keyword evidence="13" id="KW-1185">Reference proteome</keyword>
<comment type="caution">
    <text evidence="12">The sequence shown here is derived from an EMBL/GenBank/DDBJ whole genome shotgun (WGS) entry which is preliminary data.</text>
</comment>
<dbReference type="PANTHER" id="PTHR47634">
    <property type="entry name" value="PROTEIN KINASE DOMAIN-CONTAINING PROTEIN-RELATED"/>
    <property type="match status" value="1"/>
</dbReference>
<dbReference type="FunFam" id="1.10.510.10:FF:000339">
    <property type="entry name" value="Serine/threonine-protein kinase SRPK-like protein"/>
    <property type="match status" value="1"/>
</dbReference>
<dbReference type="PANTHER" id="PTHR47634:SF9">
    <property type="entry name" value="PROTEIN KINASE DOMAIN-CONTAINING PROTEIN-RELATED"/>
    <property type="match status" value="1"/>
</dbReference>
<dbReference type="GO" id="GO:0000245">
    <property type="term" value="P:spliceosomal complex assembly"/>
    <property type="evidence" value="ECO:0007669"/>
    <property type="project" value="TreeGrafter"/>
</dbReference>
<evidence type="ECO:0000256" key="1">
    <source>
        <dbReference type="ARBA" id="ARBA00012513"/>
    </source>
</evidence>
<dbReference type="InterPro" id="IPR011009">
    <property type="entry name" value="Kinase-like_dom_sf"/>
</dbReference>
<dbReference type="PROSITE" id="PS50011">
    <property type="entry name" value="PROTEIN_KINASE_DOM"/>
    <property type="match status" value="1"/>
</dbReference>
<dbReference type="EMBL" id="CAJZBQ010000050">
    <property type="protein sequence ID" value="CAG9329969.1"/>
    <property type="molecule type" value="Genomic_DNA"/>
</dbReference>
<feature type="domain" description="Protein kinase" evidence="11">
    <location>
        <begin position="50"/>
        <end position="595"/>
    </location>
</feature>
<evidence type="ECO:0000256" key="7">
    <source>
        <dbReference type="ARBA" id="ARBA00047899"/>
    </source>
</evidence>
<dbReference type="SUPFAM" id="SSF56112">
    <property type="entry name" value="Protein kinase-like (PK-like)"/>
    <property type="match status" value="1"/>
</dbReference>
<dbReference type="InterPro" id="IPR017441">
    <property type="entry name" value="Protein_kinase_ATP_BS"/>
</dbReference>
<feature type="compositionally biased region" description="Basic and acidic residues" evidence="10">
    <location>
        <begin position="622"/>
        <end position="632"/>
    </location>
</feature>
<dbReference type="InterPro" id="IPR000719">
    <property type="entry name" value="Prot_kinase_dom"/>
</dbReference>
<feature type="region of interest" description="Disordered" evidence="10">
    <location>
        <begin position="362"/>
        <end position="391"/>
    </location>
</feature>
<evidence type="ECO:0000256" key="2">
    <source>
        <dbReference type="ARBA" id="ARBA00022527"/>
    </source>
</evidence>
<evidence type="ECO:0000313" key="13">
    <source>
        <dbReference type="Proteomes" id="UP001162131"/>
    </source>
</evidence>
<feature type="binding site" evidence="9">
    <location>
        <position position="79"/>
    </location>
    <ligand>
        <name>ATP</name>
        <dbReference type="ChEBI" id="CHEBI:30616"/>
    </ligand>
</feature>
<proteinExistence type="predicted"/>
<organism evidence="12 13">
    <name type="scientific">Blepharisma stoltei</name>
    <dbReference type="NCBI Taxonomy" id="1481888"/>
    <lineage>
        <taxon>Eukaryota</taxon>
        <taxon>Sar</taxon>
        <taxon>Alveolata</taxon>
        <taxon>Ciliophora</taxon>
        <taxon>Postciliodesmatophora</taxon>
        <taxon>Heterotrichea</taxon>
        <taxon>Heterotrichida</taxon>
        <taxon>Blepharismidae</taxon>
        <taxon>Blepharisma</taxon>
    </lineage>
</organism>
<keyword evidence="6 9" id="KW-0067">ATP-binding</keyword>
<evidence type="ECO:0000313" key="12">
    <source>
        <dbReference type="EMBL" id="CAG9329969.1"/>
    </source>
</evidence>
<dbReference type="GO" id="GO:0050684">
    <property type="term" value="P:regulation of mRNA processing"/>
    <property type="evidence" value="ECO:0007669"/>
    <property type="project" value="TreeGrafter"/>
</dbReference>
<feature type="region of interest" description="Disordered" evidence="10">
    <location>
        <begin position="278"/>
        <end position="332"/>
    </location>
</feature>
<feature type="region of interest" description="Disordered" evidence="10">
    <location>
        <begin position="1"/>
        <end position="34"/>
    </location>
</feature>
<dbReference type="Proteomes" id="UP001162131">
    <property type="component" value="Unassembled WGS sequence"/>
</dbReference>
<keyword evidence="3" id="KW-0808">Transferase</keyword>
<dbReference type="InterPro" id="IPR008271">
    <property type="entry name" value="Ser/Thr_kinase_AS"/>
</dbReference>
<feature type="compositionally biased region" description="Basic and acidic residues" evidence="10">
    <location>
        <begin position="322"/>
        <end position="332"/>
    </location>
</feature>
<dbReference type="InterPro" id="IPR051334">
    <property type="entry name" value="SRPK"/>
</dbReference>
<dbReference type="SMART" id="SM00220">
    <property type="entry name" value="S_TKc"/>
    <property type="match status" value="1"/>
</dbReference>
<evidence type="ECO:0000259" key="11">
    <source>
        <dbReference type="PROSITE" id="PS50011"/>
    </source>
</evidence>
<dbReference type="Gene3D" id="3.30.200.20">
    <property type="entry name" value="Phosphorylase Kinase, domain 1"/>
    <property type="match status" value="1"/>
</dbReference>
<dbReference type="PROSITE" id="PS00108">
    <property type="entry name" value="PROTEIN_KINASE_ST"/>
    <property type="match status" value="1"/>
</dbReference>
<feature type="compositionally biased region" description="Basic residues" evidence="10">
    <location>
        <begin position="309"/>
        <end position="321"/>
    </location>
</feature>
<evidence type="ECO:0000256" key="4">
    <source>
        <dbReference type="ARBA" id="ARBA00022741"/>
    </source>
</evidence>
<comment type="catalytic activity">
    <reaction evidence="7">
        <text>L-threonyl-[protein] + ATP = O-phospho-L-threonyl-[protein] + ADP + H(+)</text>
        <dbReference type="Rhea" id="RHEA:46608"/>
        <dbReference type="Rhea" id="RHEA-COMP:11060"/>
        <dbReference type="Rhea" id="RHEA-COMP:11605"/>
        <dbReference type="ChEBI" id="CHEBI:15378"/>
        <dbReference type="ChEBI" id="CHEBI:30013"/>
        <dbReference type="ChEBI" id="CHEBI:30616"/>
        <dbReference type="ChEBI" id="CHEBI:61977"/>
        <dbReference type="ChEBI" id="CHEBI:456216"/>
        <dbReference type="EC" id="2.7.11.1"/>
    </reaction>
</comment>
<feature type="compositionally biased region" description="Basic and acidic residues" evidence="10">
    <location>
        <begin position="286"/>
        <end position="303"/>
    </location>
</feature>
<evidence type="ECO:0000256" key="10">
    <source>
        <dbReference type="SAM" id="MobiDB-lite"/>
    </source>
</evidence>
<dbReference type="PROSITE" id="PS00107">
    <property type="entry name" value="PROTEIN_KINASE_ATP"/>
    <property type="match status" value="1"/>
</dbReference>
<reference evidence="12" key="1">
    <citation type="submission" date="2021-09" db="EMBL/GenBank/DDBJ databases">
        <authorList>
            <consortium name="AG Swart"/>
            <person name="Singh M."/>
            <person name="Singh A."/>
            <person name="Seah K."/>
            <person name="Emmerich C."/>
        </authorList>
    </citation>
    <scope>NUCLEOTIDE SEQUENCE</scope>
    <source>
        <strain evidence="12">ATCC30299</strain>
    </source>
</reference>